<dbReference type="Proteomes" id="UP000790580">
    <property type="component" value="Unassembled WGS sequence"/>
</dbReference>
<dbReference type="InterPro" id="IPR050396">
    <property type="entry name" value="Glycosyltr_51/Transpeptidase"/>
</dbReference>
<keyword evidence="3" id="KW-0645">Protease</keyword>
<evidence type="ECO:0000256" key="2">
    <source>
        <dbReference type="ARBA" id="ARBA00022645"/>
    </source>
</evidence>
<evidence type="ECO:0000313" key="19">
    <source>
        <dbReference type="EMBL" id="MBU9720713.1"/>
    </source>
</evidence>
<dbReference type="Gene3D" id="1.10.3810.10">
    <property type="entry name" value="Biosynthetic peptidoglycan transglycosylase-like"/>
    <property type="match status" value="1"/>
</dbReference>
<evidence type="ECO:0000256" key="11">
    <source>
        <dbReference type="ARBA" id="ARBA00023136"/>
    </source>
</evidence>
<sequence>MSKKRLIFGIVFFVSIFIVGFSLYLGIILFGNYAIDNKELVMNAATSVEDPEGNLITKLYIENRELVSIEDVPEHVIHAFIAVEDHRFYNHRGFDLRAIGRALYRDIVSQSKAEGGSTITQQLAKNVFLTNDKTWLRKTKEVLIAVNLEYRYSKDEILEMYLNRIYFGHGAHGIETASQLYFDKSVKELTIDEGALLAALPKGPNNYSPIQNPERGMKRRNLVLSLMEQRGFLSAEEAVRLQGKTIPTQKNQLTDNPAYLAYVDLVLDEAEKTYRLTQDEILKGGYRIVVEMNPQLQEVSFQEFQDSANFPSTTGERQVEGSFVLIDNETGGVIAAQGGRDYVRRGFNRVTAQRQPGSVIKPMAVYAPAIETGHYEPYSLLKDELMDYEGYMPRNYNSKYSGEITMYDAMKDSVNAPAVWLLNEVGIDTAKDSLAKQDIHLEEDGLAIALGGLRHGMSPLQIAASYGAYANNGIYRKPYFIREIYDRNGELIASRTVEEREVLSPQTAWYMTRMLEAVVKEGTGTAGSYNGPLAGKTGTTSFGEVAGGARDIWFAGFTPEYSGVVWMGYDSTDKEHYLTSSSSVPTELFKNIIGNTSLDDRLMAFERPSFVVDLEDPIRIVAIEDLTANMSLSWRGTNVNLQWSGSEDDRLHYYIYEKKEDGKEKIGEVVGENKFTIQEGVNVFSSKSYVVVPFNPQTNKEGDPSNIVKAQFRLFSQEDNAS</sequence>
<keyword evidence="6 16" id="KW-0812">Transmembrane</keyword>
<name>A0ABS6JQ80_9BACI</name>
<keyword evidence="1" id="KW-1003">Cell membrane</keyword>
<keyword evidence="10 16" id="KW-1133">Transmembrane helix</keyword>
<evidence type="ECO:0000256" key="9">
    <source>
        <dbReference type="ARBA" id="ARBA00022984"/>
    </source>
</evidence>
<dbReference type="InterPro" id="IPR036950">
    <property type="entry name" value="PBP_transglycosylase"/>
</dbReference>
<dbReference type="PANTHER" id="PTHR32282:SF32">
    <property type="entry name" value="PENICILLIN-BINDING PROTEIN 2A"/>
    <property type="match status" value="1"/>
</dbReference>
<dbReference type="InterPro" id="IPR012338">
    <property type="entry name" value="Beta-lactam/transpept-like"/>
</dbReference>
<keyword evidence="2" id="KW-0121">Carboxypeptidase</keyword>
<comment type="catalytic activity">
    <reaction evidence="15">
        <text>[GlcNAc-(1-&gt;4)-Mur2Ac(oyl-L-Ala-gamma-D-Glu-L-Lys-D-Ala-D-Ala)](n)-di-trans,octa-cis-undecaprenyl diphosphate + beta-D-GlcNAc-(1-&gt;4)-Mur2Ac(oyl-L-Ala-gamma-D-Glu-L-Lys-D-Ala-D-Ala)-di-trans,octa-cis-undecaprenyl diphosphate = [GlcNAc-(1-&gt;4)-Mur2Ac(oyl-L-Ala-gamma-D-Glu-L-Lys-D-Ala-D-Ala)](n+1)-di-trans,octa-cis-undecaprenyl diphosphate + di-trans,octa-cis-undecaprenyl diphosphate + H(+)</text>
        <dbReference type="Rhea" id="RHEA:23708"/>
        <dbReference type="Rhea" id="RHEA-COMP:9602"/>
        <dbReference type="Rhea" id="RHEA-COMP:9603"/>
        <dbReference type="ChEBI" id="CHEBI:15378"/>
        <dbReference type="ChEBI" id="CHEBI:58405"/>
        <dbReference type="ChEBI" id="CHEBI:60033"/>
        <dbReference type="ChEBI" id="CHEBI:78435"/>
        <dbReference type="EC" id="2.4.99.28"/>
    </reaction>
</comment>
<evidence type="ECO:0000256" key="10">
    <source>
        <dbReference type="ARBA" id="ARBA00022989"/>
    </source>
</evidence>
<evidence type="ECO:0000256" key="5">
    <source>
        <dbReference type="ARBA" id="ARBA00022679"/>
    </source>
</evidence>
<evidence type="ECO:0000256" key="7">
    <source>
        <dbReference type="ARBA" id="ARBA00022801"/>
    </source>
</evidence>
<comment type="catalytic activity">
    <reaction evidence="14">
        <text>Preferential cleavage: (Ac)2-L-Lys-D-Ala-|-D-Ala. Also transpeptidation of peptidyl-alanyl moieties that are N-acyl substituents of D-alanine.</text>
        <dbReference type="EC" id="3.4.16.4"/>
    </reaction>
</comment>
<gene>
    <name evidence="19" type="ORF">KS407_04545</name>
</gene>
<comment type="caution">
    <text evidence="19">The sequence shown here is derived from an EMBL/GenBank/DDBJ whole genome shotgun (WGS) entry which is preliminary data.</text>
</comment>
<dbReference type="Gene3D" id="3.40.710.10">
    <property type="entry name" value="DD-peptidase/beta-lactamase superfamily"/>
    <property type="match status" value="1"/>
</dbReference>
<evidence type="ECO:0000256" key="4">
    <source>
        <dbReference type="ARBA" id="ARBA00022676"/>
    </source>
</evidence>
<dbReference type="RefSeq" id="WP_088074675.1">
    <property type="nucleotide sequence ID" value="NZ_JAHQCR010000021.1"/>
</dbReference>
<keyword evidence="5" id="KW-0808">Transferase</keyword>
<feature type="domain" description="Penicillin-binding protein transpeptidase" evidence="17">
    <location>
        <begin position="321"/>
        <end position="593"/>
    </location>
</feature>
<proteinExistence type="predicted"/>
<accession>A0ABS6JQ80</accession>
<evidence type="ECO:0000256" key="1">
    <source>
        <dbReference type="ARBA" id="ARBA00022475"/>
    </source>
</evidence>
<dbReference type="PANTHER" id="PTHR32282">
    <property type="entry name" value="BINDING PROTEIN TRANSPEPTIDASE, PUTATIVE-RELATED"/>
    <property type="match status" value="1"/>
</dbReference>
<evidence type="ECO:0000256" key="14">
    <source>
        <dbReference type="ARBA" id="ARBA00034000"/>
    </source>
</evidence>
<evidence type="ECO:0000256" key="8">
    <source>
        <dbReference type="ARBA" id="ARBA00022960"/>
    </source>
</evidence>
<keyword evidence="13" id="KW-0961">Cell wall biogenesis/degradation</keyword>
<evidence type="ECO:0000256" key="16">
    <source>
        <dbReference type="SAM" id="Phobius"/>
    </source>
</evidence>
<dbReference type="SUPFAM" id="SSF56601">
    <property type="entry name" value="beta-lactamase/transpeptidase-like"/>
    <property type="match status" value="1"/>
</dbReference>
<protein>
    <submittedName>
        <fullName evidence="19">PBP1A family penicillin-binding protein</fullName>
    </submittedName>
</protein>
<dbReference type="InterPro" id="IPR001460">
    <property type="entry name" value="PCN-bd_Tpept"/>
</dbReference>
<keyword evidence="9" id="KW-0573">Peptidoglycan synthesis</keyword>
<evidence type="ECO:0000256" key="13">
    <source>
        <dbReference type="ARBA" id="ARBA00023316"/>
    </source>
</evidence>
<dbReference type="InterPro" id="IPR023346">
    <property type="entry name" value="Lysozyme-like_dom_sf"/>
</dbReference>
<dbReference type="SUPFAM" id="SSF53955">
    <property type="entry name" value="Lysozyme-like"/>
    <property type="match status" value="1"/>
</dbReference>
<keyword evidence="8" id="KW-0133">Cell shape</keyword>
<keyword evidence="4" id="KW-0328">Glycosyltransferase</keyword>
<evidence type="ECO:0000256" key="6">
    <source>
        <dbReference type="ARBA" id="ARBA00022692"/>
    </source>
</evidence>
<keyword evidence="11 16" id="KW-0472">Membrane</keyword>
<keyword evidence="12" id="KW-0511">Multifunctional enzyme</keyword>
<evidence type="ECO:0000256" key="12">
    <source>
        <dbReference type="ARBA" id="ARBA00023268"/>
    </source>
</evidence>
<feature type="domain" description="Glycosyl transferase family 51" evidence="18">
    <location>
        <begin position="53"/>
        <end position="227"/>
    </location>
</feature>
<organism evidence="19 20">
    <name type="scientific">Evansella alkalicola</name>
    <dbReference type="NCBI Taxonomy" id="745819"/>
    <lineage>
        <taxon>Bacteria</taxon>
        <taxon>Bacillati</taxon>
        <taxon>Bacillota</taxon>
        <taxon>Bacilli</taxon>
        <taxon>Bacillales</taxon>
        <taxon>Bacillaceae</taxon>
        <taxon>Evansella</taxon>
    </lineage>
</organism>
<evidence type="ECO:0000256" key="15">
    <source>
        <dbReference type="ARBA" id="ARBA00049902"/>
    </source>
</evidence>
<evidence type="ECO:0000313" key="20">
    <source>
        <dbReference type="Proteomes" id="UP000790580"/>
    </source>
</evidence>
<dbReference type="Pfam" id="PF00912">
    <property type="entry name" value="Transgly"/>
    <property type="match status" value="1"/>
</dbReference>
<feature type="transmembrane region" description="Helical" evidence="16">
    <location>
        <begin position="7"/>
        <end position="30"/>
    </location>
</feature>
<evidence type="ECO:0000259" key="18">
    <source>
        <dbReference type="Pfam" id="PF00912"/>
    </source>
</evidence>
<evidence type="ECO:0000256" key="3">
    <source>
        <dbReference type="ARBA" id="ARBA00022670"/>
    </source>
</evidence>
<reference evidence="19 20" key="1">
    <citation type="submission" date="2021-06" db="EMBL/GenBank/DDBJ databases">
        <title>Bacillus sp. RD4P76, an endophyte from a halophyte.</title>
        <authorList>
            <person name="Sun J.-Q."/>
        </authorList>
    </citation>
    <scope>NUCLEOTIDE SEQUENCE [LARGE SCALE GENOMIC DNA]</scope>
    <source>
        <strain evidence="19 20">JCM 17098</strain>
    </source>
</reference>
<dbReference type="InterPro" id="IPR001264">
    <property type="entry name" value="Glyco_trans_51"/>
</dbReference>
<dbReference type="NCBIfam" id="TIGR02074">
    <property type="entry name" value="PBP_1a_fam"/>
    <property type="match status" value="1"/>
</dbReference>
<dbReference type="EMBL" id="JAHQCR010000021">
    <property type="protein sequence ID" value="MBU9720713.1"/>
    <property type="molecule type" value="Genomic_DNA"/>
</dbReference>
<dbReference type="Pfam" id="PF00905">
    <property type="entry name" value="Transpeptidase"/>
    <property type="match status" value="1"/>
</dbReference>
<evidence type="ECO:0000259" key="17">
    <source>
        <dbReference type="Pfam" id="PF00905"/>
    </source>
</evidence>
<keyword evidence="20" id="KW-1185">Reference proteome</keyword>
<keyword evidence="7" id="KW-0378">Hydrolase</keyword>